<evidence type="ECO:0000256" key="1">
    <source>
        <dbReference type="SAM" id="Phobius"/>
    </source>
</evidence>
<keyword evidence="1" id="KW-0812">Transmembrane</keyword>
<dbReference type="HOGENOM" id="CLU_3041550_0_0_10"/>
<dbReference type="KEGG" id="udi:ASNER_112"/>
<organism evidence="2 3">
    <name type="scientific">Candidatus Uzinura diaspidicola str. ASNER</name>
    <dbReference type="NCBI Taxonomy" id="1133592"/>
    <lineage>
        <taxon>Bacteria</taxon>
        <taxon>Pseudomonadati</taxon>
        <taxon>Bacteroidota</taxon>
        <taxon>Flavobacteriia</taxon>
        <taxon>Flavobacteriales</taxon>
        <taxon>Candidatus Uzinura</taxon>
    </lineage>
</organism>
<evidence type="ECO:0000313" key="3">
    <source>
        <dbReference type="Proteomes" id="UP000011174"/>
    </source>
</evidence>
<keyword evidence="1" id="KW-0472">Membrane</keyword>
<dbReference type="AlphaFoldDB" id="L7VMU4"/>
<proteinExistence type="predicted"/>
<keyword evidence="3" id="KW-1185">Reference proteome</keyword>
<dbReference type="EMBL" id="CP003263">
    <property type="protein sequence ID" value="AGC66878.1"/>
    <property type="molecule type" value="Genomic_DNA"/>
</dbReference>
<protein>
    <submittedName>
        <fullName evidence="2">Uncharacterized protein</fullName>
    </submittedName>
</protein>
<evidence type="ECO:0000313" key="2">
    <source>
        <dbReference type="EMBL" id="AGC66878.1"/>
    </source>
</evidence>
<accession>L7VMU4</accession>
<name>L7VMU4_9FLAO</name>
<dbReference type="Proteomes" id="UP000011174">
    <property type="component" value="Chromosome"/>
</dbReference>
<sequence>MYNIRNPFSFLLNPILKSISINVFPFNFFMITYCVLCSNNLRRVWEPNPRYGYP</sequence>
<gene>
    <name evidence="2" type="ORF">ASNER_112</name>
</gene>
<reference evidence="2 3" key="1">
    <citation type="journal article" date="2013" name="Environ. Microbiol.">
        <title>The nutrient supplying capabilities of Uzinura, an endosymbiont of armoured scale insects.</title>
        <authorList>
            <person name="Sabree Z.L."/>
            <person name="Huang C.Y."/>
            <person name="Okusu A."/>
            <person name="Moran N.A."/>
            <person name="Normark B.B."/>
        </authorList>
    </citation>
    <scope>NUCLEOTIDE SEQUENCE [LARGE SCALE GENOMIC DNA]</scope>
    <source>
        <strain evidence="2 3">ASNER</strain>
    </source>
</reference>
<keyword evidence="1" id="KW-1133">Transmembrane helix</keyword>
<feature type="transmembrane region" description="Helical" evidence="1">
    <location>
        <begin position="15"/>
        <end position="36"/>
    </location>
</feature>
<dbReference type="STRING" id="1133592.ASNER_112"/>